<protein>
    <submittedName>
        <fullName evidence="2">Uncharacterized protein</fullName>
    </submittedName>
</protein>
<keyword evidence="3" id="KW-1185">Reference proteome</keyword>
<sequence>MEDIMLKKFFVFSSLATAIATPLISTFQSTNSSLNLDLRLQFQNQTTKREHYDTSQEFLKKIKNNKITKTTNQEFENFKIQDYSNFFFNKITYLNDSLFYKPNTLPNLNEQINLSLANINQKLYDDFMEKTKTHFDGINRFMKIKKMQPYGSRYVALYADGLRPKSDYDSSEAAPPRTYNLVQPSSNYYPTLKTVKTGPSFWQNVKDEEILIRYEIIENNATWWMQWHDFSSNVWYQNTKNKTYNKFEIKFKNNDEIFEFDGLTKNREILLPRSIYTSPNSSEVQFTTGLANLEKIPYSKMQDRTYYTYQRFGLSYNGEVVPEVRINPNNMQMINVNLTDEINIDNETLGWYIKMIPGKLAKLVDQGAYLQEKRDLINQYHYWRNKSSYKNAYEAVKNNIRLNLKNPVTDKETIVNRVNKITQHNFQIPEKFITNVLDFTVSNSAVKYFNQYEGVENLILNKLRLDPQSGVKSKVKPETNVYDVNDIENVNLHFTLDRDFLTVLNSLDNLNKIKLKLIDQPDSDEKQQALKILNSLKINPETIDRFLNDNTDTANIIKTINDHQDTSFTSILLMIKKVLDDDLLVTPEKLMFYHDLPQIIDEYLTYTDIEADVDYGNEQFVKEKLFFNREFKKINVDRSTAVNFLANSSDNVTTIKIKDIKISTNNSYFRLNKNLNPKSLLKNYPINNTFVVTDNMLIYNLNYRNDYADITFKQQGLNAFKITSTVDHKGLKAKNYRDNPDDETNKQNLIVTLQNELNSSDTLPIIWKENVEILGNKSLKKTEYKEALENKLTELGIKPQSFANTFFAVVGIKNSNDLRTMGDKMNSEISPNRMWFIARSETQANLRYYLVKYQALKKPVQQNKIRFDSSLKNKQLQLIVNLDDSEDIINWSFSVDSFNRIKNQQIWKIPENEHYELNVNQLDSNIWTNLESALNKLGLGINNKSSYFDYSTNSFHVTLIKLKNDSDISFDTKTSKPEYAGIIENEKQYYLSYKINDSILDKIAIELKIKKYSSNLTSEVEVLVDKNFNEFSNEIYIKPFREQIEKDITKLLEKKFNHSDWKITGLDFTNEDKNVALTTPAPTTEKFDNQEGKKSFPLVGVIVGLSILLMTAGFVVWIILFKKKNGRWPLFKK</sequence>
<gene>
    <name evidence="2" type="ORF">MAMA39_00280</name>
</gene>
<dbReference type="EMBL" id="HG937516">
    <property type="protein sequence ID" value="CDN40154.1"/>
    <property type="molecule type" value="Genomic_DNA"/>
</dbReference>
<feature type="transmembrane region" description="Helical" evidence="1">
    <location>
        <begin position="1096"/>
        <end position="1120"/>
    </location>
</feature>
<organism evidence="2 3">
    <name type="scientific">Mycoplasma amphoriforme A39</name>
    <dbReference type="NCBI Taxonomy" id="572419"/>
    <lineage>
        <taxon>Bacteria</taxon>
        <taxon>Bacillati</taxon>
        <taxon>Mycoplasmatota</taxon>
        <taxon>Mollicutes</taxon>
        <taxon>Mycoplasmataceae</taxon>
        <taxon>Mycoplasma</taxon>
    </lineage>
</organism>
<dbReference type="AlphaFoldDB" id="A0A292IGU5"/>
<proteinExistence type="predicted"/>
<reference evidence="2 3" key="1">
    <citation type="journal article" date="2015" name="Clin. Infect. Dis.">
        <title>Genomic Investigations unmask Mycoplasma amphoriforme, a new respiratory pathogen.</title>
        <authorList>
            <person name="Gillespie S.H."/>
            <person name="Ling C.L."/>
            <person name="Oravcova K."/>
            <person name="Pinheiro M."/>
            <person name="Wells L."/>
            <person name="Bryant J.M."/>
            <person name="McHugh T.D."/>
            <person name="Bebear C."/>
            <person name="Webster D."/>
            <person name="Harris S.R."/>
            <person name="Seth-Smith H.M."/>
            <person name="Thomson N.R."/>
        </authorList>
    </citation>
    <scope>NUCLEOTIDE SEQUENCE [LARGE SCALE GENOMIC DNA]</scope>
    <source>
        <strain evidence="2 3">A39</strain>
    </source>
</reference>
<keyword evidence="1" id="KW-1133">Transmembrane helix</keyword>
<keyword evidence="1" id="KW-0812">Transmembrane</keyword>
<evidence type="ECO:0000313" key="3">
    <source>
        <dbReference type="Proteomes" id="UP000261764"/>
    </source>
</evidence>
<accession>A0A292IGU5</accession>
<evidence type="ECO:0000256" key="1">
    <source>
        <dbReference type="SAM" id="Phobius"/>
    </source>
</evidence>
<keyword evidence="1" id="KW-0472">Membrane</keyword>
<dbReference type="Proteomes" id="UP000261764">
    <property type="component" value="Chromosome I"/>
</dbReference>
<dbReference type="KEGG" id="mamp:MAMA39_00280"/>
<name>A0A292IGU5_9MOLU</name>
<evidence type="ECO:0000313" key="2">
    <source>
        <dbReference type="EMBL" id="CDN40154.1"/>
    </source>
</evidence>